<evidence type="ECO:0000313" key="2">
    <source>
        <dbReference type="EMBL" id="CAF4857631.1"/>
    </source>
</evidence>
<sequence>HLCLGFPFKIEHSHLPQLLHFTDEVPVRFMNTIINPTLSSATSSSSLSTTTPSGSMTTLTTSMMSNVSLAHGNHQQSSMIP</sequence>
<organism evidence="2 3">
    <name type="scientific">Rotaria magnacalcarata</name>
    <dbReference type="NCBI Taxonomy" id="392030"/>
    <lineage>
        <taxon>Eukaryota</taxon>
        <taxon>Metazoa</taxon>
        <taxon>Spiralia</taxon>
        <taxon>Gnathifera</taxon>
        <taxon>Rotifera</taxon>
        <taxon>Eurotatoria</taxon>
        <taxon>Bdelloidea</taxon>
        <taxon>Philodinida</taxon>
        <taxon>Philodinidae</taxon>
        <taxon>Rotaria</taxon>
    </lineage>
</organism>
<comment type="caution">
    <text evidence="2">The sequence shown here is derived from an EMBL/GenBank/DDBJ whole genome shotgun (WGS) entry which is preliminary data.</text>
</comment>
<accession>A0A8S3BTR1</accession>
<dbReference type="Proteomes" id="UP000676336">
    <property type="component" value="Unassembled WGS sequence"/>
</dbReference>
<name>A0A8S3BTR1_9BILA</name>
<dbReference type="AlphaFoldDB" id="A0A8S3BTR1"/>
<protein>
    <submittedName>
        <fullName evidence="2">Uncharacterized protein</fullName>
    </submittedName>
</protein>
<evidence type="ECO:0000256" key="1">
    <source>
        <dbReference type="SAM" id="MobiDB-lite"/>
    </source>
</evidence>
<dbReference type="EMBL" id="CAJOBI010162730">
    <property type="protein sequence ID" value="CAF4857631.1"/>
    <property type="molecule type" value="Genomic_DNA"/>
</dbReference>
<evidence type="ECO:0000313" key="3">
    <source>
        <dbReference type="Proteomes" id="UP000676336"/>
    </source>
</evidence>
<proteinExistence type="predicted"/>
<gene>
    <name evidence="2" type="ORF">SMN809_LOCUS49698</name>
</gene>
<feature type="compositionally biased region" description="Low complexity" evidence="1">
    <location>
        <begin position="38"/>
        <end position="65"/>
    </location>
</feature>
<feature type="non-terminal residue" evidence="2">
    <location>
        <position position="81"/>
    </location>
</feature>
<feature type="region of interest" description="Disordered" evidence="1">
    <location>
        <begin position="38"/>
        <end position="81"/>
    </location>
</feature>
<reference evidence="2" key="1">
    <citation type="submission" date="2021-02" db="EMBL/GenBank/DDBJ databases">
        <authorList>
            <person name="Nowell W R."/>
        </authorList>
    </citation>
    <scope>NUCLEOTIDE SEQUENCE</scope>
</reference>
<feature type="non-terminal residue" evidence="2">
    <location>
        <position position="1"/>
    </location>
</feature>